<protein>
    <submittedName>
        <fullName evidence="3">Hypothetical_protein</fullName>
    </submittedName>
</protein>
<sequence length="222" mass="25443">MSSVKLNKQVSPLKPIQPVQAYQVPDTSFKDNLLQKVRYAPSLLTDAERQAIADLSRSDQNFVKQLRQISNPHPSQPQLPQQQSTIHQNNPHQPQYPTKHVQQSPKPVIPLRSQSIVKILKRSIPQPLMNSLPNQKHNYNKKLVDTRTPLQKIEILQNSVASIELKLQTDVNLKENEQNELIRKKFEMQNEIDELISGMKEKKVAKTDSLDDIDDDVINALK</sequence>
<evidence type="ECO:0000313" key="4">
    <source>
        <dbReference type="Proteomes" id="UP001642409"/>
    </source>
</evidence>
<accession>A0AA86RBU0</accession>
<proteinExistence type="predicted"/>
<evidence type="ECO:0000313" key="3">
    <source>
        <dbReference type="EMBL" id="CAL6037386.1"/>
    </source>
</evidence>
<evidence type="ECO:0000313" key="2">
    <source>
        <dbReference type="EMBL" id="CAI9971753.1"/>
    </source>
</evidence>
<evidence type="ECO:0000256" key="1">
    <source>
        <dbReference type="SAM" id="MobiDB-lite"/>
    </source>
</evidence>
<reference evidence="3 4" key="2">
    <citation type="submission" date="2024-07" db="EMBL/GenBank/DDBJ databases">
        <authorList>
            <person name="Akdeniz Z."/>
        </authorList>
    </citation>
    <scope>NUCLEOTIDE SEQUENCE [LARGE SCALE GENOMIC DNA]</scope>
</reference>
<dbReference type="AlphaFoldDB" id="A0AA86RBU0"/>
<organism evidence="2">
    <name type="scientific">Hexamita inflata</name>
    <dbReference type="NCBI Taxonomy" id="28002"/>
    <lineage>
        <taxon>Eukaryota</taxon>
        <taxon>Metamonada</taxon>
        <taxon>Diplomonadida</taxon>
        <taxon>Hexamitidae</taxon>
        <taxon>Hexamitinae</taxon>
        <taxon>Hexamita</taxon>
    </lineage>
</organism>
<keyword evidence="4" id="KW-1185">Reference proteome</keyword>
<name>A0AA86RBU0_9EUKA</name>
<comment type="caution">
    <text evidence="2">The sequence shown here is derived from an EMBL/GenBank/DDBJ whole genome shotgun (WGS) entry which is preliminary data.</text>
</comment>
<feature type="compositionally biased region" description="Polar residues" evidence="1">
    <location>
        <begin position="85"/>
        <end position="104"/>
    </location>
</feature>
<dbReference type="Proteomes" id="UP001642409">
    <property type="component" value="Unassembled WGS sequence"/>
</dbReference>
<dbReference type="EMBL" id="CATOUU010001095">
    <property type="protein sequence ID" value="CAI9971753.1"/>
    <property type="molecule type" value="Genomic_DNA"/>
</dbReference>
<feature type="region of interest" description="Disordered" evidence="1">
    <location>
        <begin position="70"/>
        <end position="104"/>
    </location>
</feature>
<reference evidence="2" key="1">
    <citation type="submission" date="2023-06" db="EMBL/GenBank/DDBJ databases">
        <authorList>
            <person name="Kurt Z."/>
        </authorList>
    </citation>
    <scope>NUCLEOTIDE SEQUENCE</scope>
</reference>
<gene>
    <name evidence="3" type="ORF">HINF_LOCUS36866</name>
    <name evidence="2" type="ORF">HINF_LOCUS59398</name>
</gene>
<feature type="compositionally biased region" description="Low complexity" evidence="1">
    <location>
        <begin position="70"/>
        <end position="84"/>
    </location>
</feature>
<dbReference type="EMBL" id="CAXDID020000136">
    <property type="protein sequence ID" value="CAL6037386.1"/>
    <property type="molecule type" value="Genomic_DNA"/>
</dbReference>